<dbReference type="EMBL" id="BEHT01000006">
    <property type="protein sequence ID" value="GBC98092.1"/>
    <property type="molecule type" value="Genomic_DNA"/>
</dbReference>
<sequence length="291" mass="31450">MAFKLLIDTDIGDNVDDAFALVVAARLTDVELVGVTTVGSATTLRAQLAHKVLGVCGAGTVPVAAGCAQPLVAEPQRHFPDQASVLETLDRVFVPPANGVDFLRETVRRYPGEVVIVTLGALTNLALALRIEPGLARLINKVVMMAGADTLARPETNARRDPEALHIVVNSPVPFVMVSKDITQHAAMPSDMLDRLRTHTAPWCTLLWRLTLIWQRSANAVAPVLNDPLAVAVAVLPDMAQRERCRVAVELRGDHTRGCTCITVDPTGNGEIVRAVHWPSFWALVERTLFG</sequence>
<reference evidence="5" key="1">
    <citation type="submission" date="2017-09" db="EMBL/GenBank/DDBJ databases">
        <title>Metaegenomics of thermophilic ammonia-oxidizing enrichment culture.</title>
        <authorList>
            <person name="Kato S."/>
            <person name="Suzuki K."/>
        </authorList>
    </citation>
    <scope>NUCLEOTIDE SEQUENCE [LARGE SCALE GENOMIC DNA]</scope>
</reference>
<feature type="domain" description="Inosine/uridine-preferring nucleoside hydrolase" evidence="3">
    <location>
        <begin position="5"/>
        <end position="282"/>
    </location>
</feature>
<dbReference type="GO" id="GO:0050263">
    <property type="term" value="F:ribosylpyrimidine nucleosidase activity"/>
    <property type="evidence" value="ECO:0007669"/>
    <property type="project" value="UniProtKB-EC"/>
</dbReference>
<evidence type="ECO:0000313" key="5">
    <source>
        <dbReference type="Proteomes" id="UP000236173"/>
    </source>
</evidence>
<evidence type="ECO:0000259" key="3">
    <source>
        <dbReference type="Pfam" id="PF01156"/>
    </source>
</evidence>
<dbReference type="GO" id="GO:0005829">
    <property type="term" value="C:cytosol"/>
    <property type="evidence" value="ECO:0007669"/>
    <property type="project" value="TreeGrafter"/>
</dbReference>
<dbReference type="Gene3D" id="3.90.245.10">
    <property type="entry name" value="Ribonucleoside hydrolase-like"/>
    <property type="match status" value="1"/>
</dbReference>
<dbReference type="InterPro" id="IPR023186">
    <property type="entry name" value="IUNH"/>
</dbReference>
<accession>A0A2H5XA75</accession>
<keyword evidence="2 4" id="KW-0326">Glycosidase</keyword>
<gene>
    <name evidence="4" type="primary">rihB</name>
    <name evidence="4" type="ORF">HRbin17_00588</name>
</gene>
<dbReference type="PANTHER" id="PTHR12304:SF4">
    <property type="entry name" value="URIDINE NUCLEOSIDASE"/>
    <property type="match status" value="1"/>
</dbReference>
<keyword evidence="1 4" id="KW-0378">Hydrolase</keyword>
<dbReference type="Pfam" id="PF01156">
    <property type="entry name" value="IU_nuc_hydro"/>
    <property type="match status" value="1"/>
</dbReference>
<protein>
    <submittedName>
        <fullName evidence="4">Pyrimidine-specific ribonucleoside hydrolase RihB</fullName>
        <ecNumber evidence="4">3.2.2.8</ecNumber>
    </submittedName>
</protein>
<dbReference type="InterPro" id="IPR001910">
    <property type="entry name" value="Inosine/uridine_hydrolase_dom"/>
</dbReference>
<name>A0A2H5XA75_9BACT</name>
<organism evidence="4 5">
    <name type="scientific">Candidatus Fervidibacter japonicus</name>
    <dbReference type="NCBI Taxonomy" id="2035412"/>
    <lineage>
        <taxon>Bacteria</taxon>
        <taxon>Candidatus Fervidibacterota</taxon>
        <taxon>Candidatus Fervidibacter</taxon>
    </lineage>
</organism>
<comment type="caution">
    <text evidence="4">The sequence shown here is derived from an EMBL/GenBank/DDBJ whole genome shotgun (WGS) entry which is preliminary data.</text>
</comment>
<evidence type="ECO:0000313" key="4">
    <source>
        <dbReference type="EMBL" id="GBC98092.1"/>
    </source>
</evidence>
<dbReference type="SUPFAM" id="SSF53590">
    <property type="entry name" value="Nucleoside hydrolase"/>
    <property type="match status" value="1"/>
</dbReference>
<evidence type="ECO:0000256" key="1">
    <source>
        <dbReference type="ARBA" id="ARBA00022801"/>
    </source>
</evidence>
<dbReference type="GO" id="GO:0006152">
    <property type="term" value="P:purine nucleoside catabolic process"/>
    <property type="evidence" value="ECO:0007669"/>
    <property type="project" value="TreeGrafter"/>
</dbReference>
<dbReference type="Proteomes" id="UP000236173">
    <property type="component" value="Unassembled WGS sequence"/>
</dbReference>
<dbReference type="PANTHER" id="PTHR12304">
    <property type="entry name" value="INOSINE-URIDINE PREFERRING NUCLEOSIDE HYDROLASE"/>
    <property type="match status" value="1"/>
</dbReference>
<proteinExistence type="predicted"/>
<dbReference type="AlphaFoldDB" id="A0A2H5XA75"/>
<dbReference type="EC" id="3.2.2.8" evidence="4"/>
<dbReference type="InterPro" id="IPR036452">
    <property type="entry name" value="Ribo_hydro-like"/>
</dbReference>
<evidence type="ECO:0000256" key="2">
    <source>
        <dbReference type="ARBA" id="ARBA00023295"/>
    </source>
</evidence>
<dbReference type="GO" id="GO:0008477">
    <property type="term" value="F:purine nucleosidase activity"/>
    <property type="evidence" value="ECO:0007669"/>
    <property type="project" value="TreeGrafter"/>
</dbReference>